<dbReference type="RefSeq" id="WP_067644240.1">
    <property type="nucleotide sequence ID" value="NZ_KQ961023.1"/>
</dbReference>
<comment type="caution">
    <text evidence="2">The sequence shown here is derived from an EMBL/GenBank/DDBJ whole genome shotgun (WGS) entry which is preliminary data.</text>
</comment>
<reference evidence="2 3" key="1">
    <citation type="submission" date="2015-11" db="EMBL/GenBank/DDBJ databases">
        <title>Draft genome sequence of Agrobacterium sp. R89-1.</title>
        <authorList>
            <person name="Zahradnik J."/>
            <person name="Kyslikova E."/>
            <person name="Palyzova A."/>
            <person name="Kyslik P."/>
        </authorList>
    </citation>
    <scope>NUCLEOTIDE SEQUENCE [LARGE SCALE GENOMIC DNA]</scope>
    <source>
        <strain evidence="2 3">R89-1</strain>
    </source>
</reference>
<name>A0A135P675_9HYPH</name>
<keyword evidence="1" id="KW-1133">Transmembrane helix</keyword>
<dbReference type="AlphaFoldDB" id="A0A135P675"/>
<evidence type="ECO:0008006" key="4">
    <source>
        <dbReference type="Google" id="ProtNLM"/>
    </source>
</evidence>
<organism evidence="2 3">
    <name type="scientific">Agrobacterium bohemicum</name>
    <dbReference type="NCBI Taxonomy" id="2052828"/>
    <lineage>
        <taxon>Bacteria</taxon>
        <taxon>Pseudomonadati</taxon>
        <taxon>Pseudomonadota</taxon>
        <taxon>Alphaproteobacteria</taxon>
        <taxon>Hyphomicrobiales</taxon>
        <taxon>Rhizobiaceae</taxon>
        <taxon>Rhizobium/Agrobacterium group</taxon>
        <taxon>Agrobacterium</taxon>
    </lineage>
</organism>
<dbReference type="EMBL" id="LNUW01000015">
    <property type="protein sequence ID" value="KXG86935.1"/>
    <property type="molecule type" value="Genomic_DNA"/>
</dbReference>
<proteinExistence type="predicted"/>
<feature type="transmembrane region" description="Helical" evidence="1">
    <location>
        <begin position="29"/>
        <end position="59"/>
    </location>
</feature>
<protein>
    <recommendedName>
        <fullName evidence="4">Transmembrane protein (PGPGW)</fullName>
    </recommendedName>
</protein>
<gene>
    <name evidence="2" type="ORF">ATO67_02145</name>
</gene>
<dbReference type="STRING" id="2052828.ATO67_02145"/>
<evidence type="ECO:0000313" key="2">
    <source>
        <dbReference type="EMBL" id="KXG86935.1"/>
    </source>
</evidence>
<evidence type="ECO:0000313" key="3">
    <source>
        <dbReference type="Proteomes" id="UP000070498"/>
    </source>
</evidence>
<accession>A0A135P675</accession>
<keyword evidence="1" id="KW-0472">Membrane</keyword>
<keyword evidence="3" id="KW-1185">Reference proteome</keyword>
<evidence type="ECO:0000256" key="1">
    <source>
        <dbReference type="SAM" id="Phobius"/>
    </source>
</evidence>
<sequence>MTFGLHPQTGRLHLGKWSMPMPRSRVGRIVIGVLLIIGGLLGFLPILGFWMVPLGLLVLSQDLPYVRRQRRRLAVWWARKRRAREARRGGITRS</sequence>
<keyword evidence="1" id="KW-0812">Transmembrane</keyword>
<dbReference type="Proteomes" id="UP000070498">
    <property type="component" value="Unassembled WGS sequence"/>
</dbReference>